<dbReference type="InterPro" id="IPR007110">
    <property type="entry name" value="Ig-like_dom"/>
</dbReference>
<evidence type="ECO:0000256" key="3">
    <source>
        <dbReference type="ARBA" id="ARBA00023319"/>
    </source>
</evidence>
<keyword evidence="2" id="KW-1015">Disulfide bond</keyword>
<accession>A0AAV2RFA5</accession>
<keyword evidence="3" id="KW-0393">Immunoglobulin domain</keyword>
<dbReference type="CDD" id="cd00096">
    <property type="entry name" value="Ig"/>
    <property type="match status" value="1"/>
</dbReference>
<dbReference type="InterPro" id="IPR050958">
    <property type="entry name" value="Cell_Adh-Cytoskel_Orgn"/>
</dbReference>
<dbReference type="InterPro" id="IPR036179">
    <property type="entry name" value="Ig-like_dom_sf"/>
</dbReference>
<dbReference type="AlphaFoldDB" id="A0AAV2RFA5"/>
<gene>
    <name evidence="5" type="ORF">MNOR_LOCUS24534</name>
</gene>
<dbReference type="GO" id="GO:0043025">
    <property type="term" value="C:neuronal cell body"/>
    <property type="evidence" value="ECO:0007669"/>
    <property type="project" value="TreeGrafter"/>
</dbReference>
<evidence type="ECO:0000313" key="6">
    <source>
        <dbReference type="Proteomes" id="UP001497623"/>
    </source>
</evidence>
<dbReference type="EMBL" id="CAXKWB010022605">
    <property type="protein sequence ID" value="CAL4124471.1"/>
    <property type="molecule type" value="Genomic_DNA"/>
</dbReference>
<reference evidence="5 6" key="1">
    <citation type="submission" date="2024-05" db="EMBL/GenBank/DDBJ databases">
        <authorList>
            <person name="Wallberg A."/>
        </authorList>
    </citation>
    <scope>NUCLEOTIDE SEQUENCE [LARGE SCALE GENOMIC DNA]</scope>
</reference>
<dbReference type="InterPro" id="IPR003599">
    <property type="entry name" value="Ig_sub"/>
</dbReference>
<dbReference type="GO" id="GO:0005886">
    <property type="term" value="C:plasma membrane"/>
    <property type="evidence" value="ECO:0007669"/>
    <property type="project" value="TreeGrafter"/>
</dbReference>
<proteinExistence type="predicted"/>
<dbReference type="InterPro" id="IPR013098">
    <property type="entry name" value="Ig_I-set"/>
</dbReference>
<evidence type="ECO:0000313" key="5">
    <source>
        <dbReference type="EMBL" id="CAL4124471.1"/>
    </source>
</evidence>
<dbReference type="GO" id="GO:0007156">
    <property type="term" value="P:homophilic cell adhesion via plasma membrane adhesion molecules"/>
    <property type="evidence" value="ECO:0007669"/>
    <property type="project" value="TreeGrafter"/>
</dbReference>
<organism evidence="5 6">
    <name type="scientific">Meganyctiphanes norvegica</name>
    <name type="common">Northern krill</name>
    <name type="synonym">Thysanopoda norvegica</name>
    <dbReference type="NCBI Taxonomy" id="48144"/>
    <lineage>
        <taxon>Eukaryota</taxon>
        <taxon>Metazoa</taxon>
        <taxon>Ecdysozoa</taxon>
        <taxon>Arthropoda</taxon>
        <taxon>Crustacea</taxon>
        <taxon>Multicrustacea</taxon>
        <taxon>Malacostraca</taxon>
        <taxon>Eumalacostraca</taxon>
        <taxon>Eucarida</taxon>
        <taxon>Euphausiacea</taxon>
        <taxon>Euphausiidae</taxon>
        <taxon>Meganyctiphanes</taxon>
    </lineage>
</organism>
<dbReference type="PANTHER" id="PTHR45080:SF8">
    <property type="entry name" value="IG-LIKE DOMAIN-CONTAINING PROTEIN"/>
    <property type="match status" value="1"/>
</dbReference>
<dbReference type="SMART" id="SM00408">
    <property type="entry name" value="IGc2"/>
    <property type="match status" value="1"/>
</dbReference>
<name>A0AAV2RFA5_MEGNR</name>
<dbReference type="SUPFAM" id="SSF48726">
    <property type="entry name" value="Immunoglobulin"/>
    <property type="match status" value="1"/>
</dbReference>
<sequence>MSVEETVHTLLVLTFEIEVLSVDLTRCQSCLAGTCQGKRTSKTRLNVWMTPSCGKFTFASDEGAKIIEWSHFESEYTLGLKIVFQCSAEGDPRPHITWFKNGLELYGHAFFMTHEWDMGEKGKKSKMEIDPATHMDAGYYECMADNQYAVDVKGFSTDFSLEFE</sequence>
<comment type="caution">
    <text evidence="5">The sequence shown here is derived from an EMBL/GenBank/DDBJ whole genome shotgun (WGS) entry which is preliminary data.</text>
</comment>
<dbReference type="GO" id="GO:0030424">
    <property type="term" value="C:axon"/>
    <property type="evidence" value="ECO:0007669"/>
    <property type="project" value="TreeGrafter"/>
</dbReference>
<protein>
    <recommendedName>
        <fullName evidence="4">Ig-like domain-containing protein</fullName>
    </recommendedName>
</protein>
<dbReference type="InterPro" id="IPR003598">
    <property type="entry name" value="Ig_sub2"/>
</dbReference>
<dbReference type="GO" id="GO:0050808">
    <property type="term" value="P:synapse organization"/>
    <property type="evidence" value="ECO:0007669"/>
    <property type="project" value="TreeGrafter"/>
</dbReference>
<dbReference type="SMART" id="SM00409">
    <property type="entry name" value="IG"/>
    <property type="match status" value="1"/>
</dbReference>
<dbReference type="Proteomes" id="UP001497623">
    <property type="component" value="Unassembled WGS sequence"/>
</dbReference>
<evidence type="ECO:0000256" key="1">
    <source>
        <dbReference type="ARBA" id="ARBA00022729"/>
    </source>
</evidence>
<dbReference type="PROSITE" id="PS50835">
    <property type="entry name" value="IG_LIKE"/>
    <property type="match status" value="1"/>
</dbReference>
<dbReference type="Gene3D" id="2.60.40.10">
    <property type="entry name" value="Immunoglobulins"/>
    <property type="match status" value="1"/>
</dbReference>
<dbReference type="PANTHER" id="PTHR45080">
    <property type="entry name" value="CONTACTIN 5"/>
    <property type="match status" value="1"/>
</dbReference>
<evidence type="ECO:0000259" key="4">
    <source>
        <dbReference type="PROSITE" id="PS50835"/>
    </source>
</evidence>
<keyword evidence="1" id="KW-0732">Signal</keyword>
<dbReference type="GO" id="GO:0008046">
    <property type="term" value="F:axon guidance receptor activity"/>
    <property type="evidence" value="ECO:0007669"/>
    <property type="project" value="TreeGrafter"/>
</dbReference>
<feature type="domain" description="Ig-like" evidence="4">
    <location>
        <begin position="51"/>
        <end position="162"/>
    </location>
</feature>
<dbReference type="InterPro" id="IPR013783">
    <property type="entry name" value="Ig-like_fold"/>
</dbReference>
<keyword evidence="6" id="KW-1185">Reference proteome</keyword>
<feature type="non-terminal residue" evidence="5">
    <location>
        <position position="164"/>
    </location>
</feature>
<dbReference type="Pfam" id="PF07679">
    <property type="entry name" value="I-set"/>
    <property type="match status" value="1"/>
</dbReference>
<evidence type="ECO:0000256" key="2">
    <source>
        <dbReference type="ARBA" id="ARBA00023157"/>
    </source>
</evidence>